<evidence type="ECO:0000313" key="1">
    <source>
        <dbReference type="EMBL" id="GGE67246.1"/>
    </source>
</evidence>
<reference evidence="1" key="4">
    <citation type="submission" date="2024-05" db="EMBL/GenBank/DDBJ databases">
        <authorList>
            <person name="Sun Q."/>
            <person name="Zhou Y."/>
        </authorList>
    </citation>
    <scope>NUCLEOTIDE SEQUENCE</scope>
    <source>
        <strain evidence="1">CGMCC 1.15644</strain>
    </source>
</reference>
<keyword evidence="4" id="KW-1185">Reference proteome</keyword>
<dbReference type="EMBL" id="BMJO01000007">
    <property type="protein sequence ID" value="GGE67246.1"/>
    <property type="molecule type" value="Genomic_DNA"/>
</dbReference>
<organism evidence="2 3">
    <name type="scientific">Pedobacter psychrotolerans</name>
    <dbReference type="NCBI Taxonomy" id="1843235"/>
    <lineage>
        <taxon>Bacteria</taxon>
        <taxon>Pseudomonadati</taxon>
        <taxon>Bacteroidota</taxon>
        <taxon>Sphingobacteriia</taxon>
        <taxon>Sphingobacteriales</taxon>
        <taxon>Sphingobacteriaceae</taxon>
        <taxon>Pedobacter</taxon>
    </lineage>
</organism>
<evidence type="ECO:0000313" key="2">
    <source>
        <dbReference type="EMBL" id="TCO20678.1"/>
    </source>
</evidence>
<evidence type="ECO:0000313" key="4">
    <source>
        <dbReference type="Proteomes" id="UP000622648"/>
    </source>
</evidence>
<gene>
    <name evidence="2" type="ORF">EV200_108118</name>
    <name evidence="1" type="ORF">GCM10011413_37380</name>
</gene>
<dbReference type="NCBIfam" id="NF038335">
    <property type="entry name" value="YPO0640_fam"/>
    <property type="match status" value="1"/>
</dbReference>
<protein>
    <recommendedName>
        <fullName evidence="5">SUKH superfamily protein</fullName>
    </recommendedName>
</protein>
<reference evidence="4" key="2">
    <citation type="journal article" date="2019" name="Int. J. Syst. Evol. Microbiol.">
        <title>The Global Catalogue of Microorganisms (GCM) 10K type strain sequencing project: providing services to taxonomists for standard genome sequencing and annotation.</title>
        <authorList>
            <consortium name="The Broad Institute Genomics Platform"/>
            <consortium name="The Broad Institute Genome Sequencing Center for Infectious Disease"/>
            <person name="Wu L."/>
            <person name="Ma J."/>
        </authorList>
    </citation>
    <scope>NUCLEOTIDE SEQUENCE [LARGE SCALE GENOMIC DNA]</scope>
    <source>
        <strain evidence="4">CGMCC 1.15644</strain>
    </source>
</reference>
<name>A0A4R2H6K6_9SPHI</name>
<dbReference type="EMBL" id="SLWO01000008">
    <property type="protein sequence ID" value="TCO20678.1"/>
    <property type="molecule type" value="Genomic_DNA"/>
</dbReference>
<dbReference type="InterPro" id="IPR037883">
    <property type="entry name" value="Knr4/Smi1-like_sf"/>
</dbReference>
<evidence type="ECO:0000313" key="3">
    <source>
        <dbReference type="Proteomes" id="UP000295684"/>
    </source>
</evidence>
<dbReference type="Proteomes" id="UP000622648">
    <property type="component" value="Unassembled WGS sequence"/>
</dbReference>
<evidence type="ECO:0008006" key="5">
    <source>
        <dbReference type="Google" id="ProtNLM"/>
    </source>
</evidence>
<proteinExistence type="predicted"/>
<comment type="caution">
    <text evidence="2">The sequence shown here is derived from an EMBL/GenBank/DDBJ whole genome shotgun (WGS) entry which is preliminary data.</text>
</comment>
<dbReference type="Gene3D" id="3.40.1580.10">
    <property type="entry name" value="SMI1/KNR4-like"/>
    <property type="match status" value="1"/>
</dbReference>
<dbReference type="SUPFAM" id="SSF160631">
    <property type="entry name" value="SMI1/KNR4-like"/>
    <property type="match status" value="1"/>
</dbReference>
<dbReference type="RefSeq" id="WP_132535467.1">
    <property type="nucleotide sequence ID" value="NZ_BMJO01000007.1"/>
</dbReference>
<sequence length="159" mass="18367">MKKLENIISAIKEQNLKYGDQLPSPASTEEINDLERKTTQIFQVELPEAYKGILSQTNGIDNDGVMLYGTKTLPIEGYQDRFISGLMAANEEWKEFAGYLFYAESDMYLFVQSLSDKSFSYRSRERFEDVIFSTEDNELFFEIILNLSLGENSEEEYSN</sequence>
<reference evidence="1" key="1">
    <citation type="journal article" date="2014" name="Int. J. Syst. Evol. Microbiol.">
        <title>Complete genome of a new Firmicutes species belonging to the dominant human colonic microbiota ('Ruminococcus bicirculans') reveals two chromosomes and a selective capacity to utilize plant glucans.</title>
        <authorList>
            <consortium name="NISC Comparative Sequencing Program"/>
            <person name="Wegmann U."/>
            <person name="Louis P."/>
            <person name="Goesmann A."/>
            <person name="Henrissat B."/>
            <person name="Duncan S.H."/>
            <person name="Flint H.J."/>
        </authorList>
    </citation>
    <scope>NUCLEOTIDE SEQUENCE</scope>
    <source>
        <strain evidence="1">CGMCC 1.15644</strain>
    </source>
</reference>
<dbReference type="OrthoDB" id="1493161at2"/>
<dbReference type="AlphaFoldDB" id="A0A4R2H6K6"/>
<reference evidence="2 3" key="3">
    <citation type="submission" date="2019-03" db="EMBL/GenBank/DDBJ databases">
        <title>Genomic Encyclopedia of Type Strains, Phase IV (KMG-IV): sequencing the most valuable type-strain genomes for metagenomic binning, comparative biology and taxonomic classification.</title>
        <authorList>
            <person name="Goeker M."/>
        </authorList>
    </citation>
    <scope>NUCLEOTIDE SEQUENCE [LARGE SCALE GENOMIC DNA]</scope>
    <source>
        <strain evidence="2 3">DSM 103236</strain>
    </source>
</reference>
<dbReference type="Proteomes" id="UP000295684">
    <property type="component" value="Unassembled WGS sequence"/>
</dbReference>
<accession>A0A4R2H6K6</accession>